<keyword evidence="1" id="KW-0472">Membrane</keyword>
<reference evidence="2 3" key="1">
    <citation type="submission" date="2020-08" db="EMBL/GenBank/DDBJ databases">
        <title>Genomic Encyclopedia of Type Strains, Phase IV (KMG-IV): sequencing the most valuable type-strain genomes for metagenomic binning, comparative biology and taxonomic classification.</title>
        <authorList>
            <person name="Goeker M."/>
        </authorList>
    </citation>
    <scope>NUCLEOTIDE SEQUENCE [LARGE SCALE GENOMIC DNA]</scope>
    <source>
        <strain evidence="2 3">DSM 22071</strain>
    </source>
</reference>
<keyword evidence="1" id="KW-1133">Transmembrane helix</keyword>
<keyword evidence="3" id="KW-1185">Reference proteome</keyword>
<keyword evidence="1" id="KW-0812">Transmembrane</keyword>
<evidence type="ECO:0000313" key="2">
    <source>
        <dbReference type="EMBL" id="MBB5021005.1"/>
    </source>
</evidence>
<feature type="transmembrane region" description="Helical" evidence="1">
    <location>
        <begin position="44"/>
        <end position="63"/>
    </location>
</feature>
<accession>A0A7W7Y2Q3</accession>
<comment type="caution">
    <text evidence="2">The sequence shown here is derived from an EMBL/GenBank/DDBJ whole genome shotgun (WGS) entry which is preliminary data.</text>
</comment>
<evidence type="ECO:0000256" key="1">
    <source>
        <dbReference type="SAM" id="Phobius"/>
    </source>
</evidence>
<feature type="transmembrane region" description="Helical" evidence="1">
    <location>
        <begin position="12"/>
        <end position="32"/>
    </location>
</feature>
<dbReference type="Proteomes" id="UP000528322">
    <property type="component" value="Unassembled WGS sequence"/>
</dbReference>
<gene>
    <name evidence="2" type="ORF">HNR37_000308</name>
</gene>
<proteinExistence type="predicted"/>
<dbReference type="RefSeq" id="WP_183728813.1">
    <property type="nucleotide sequence ID" value="NZ_JACHID010000001.1"/>
</dbReference>
<protein>
    <recommendedName>
        <fullName evidence="4">DUF3311 domain-containing protein</fullName>
    </recommendedName>
</protein>
<dbReference type="AlphaFoldDB" id="A0A7W7Y2Q3"/>
<evidence type="ECO:0008006" key="4">
    <source>
        <dbReference type="Google" id="ProtNLM"/>
    </source>
</evidence>
<sequence length="83" mass="9545">MKDSRFSPLEEAWILFFILGVVMINYPFTHIFNKVTTFMGIPLMVFYFLVGWPLSILVIYLFARNIKNSETTEGDLDSDGEGS</sequence>
<dbReference type="EMBL" id="JACHID010000001">
    <property type="protein sequence ID" value="MBB5021005.1"/>
    <property type="molecule type" value="Genomic_DNA"/>
</dbReference>
<organism evidence="2 3">
    <name type="scientific">Desulfurispira natronophila</name>
    <dbReference type="NCBI Taxonomy" id="682562"/>
    <lineage>
        <taxon>Bacteria</taxon>
        <taxon>Pseudomonadati</taxon>
        <taxon>Chrysiogenota</taxon>
        <taxon>Chrysiogenia</taxon>
        <taxon>Chrysiogenales</taxon>
        <taxon>Chrysiogenaceae</taxon>
        <taxon>Desulfurispira</taxon>
    </lineage>
</organism>
<name>A0A7W7Y2Q3_9BACT</name>
<evidence type="ECO:0000313" key="3">
    <source>
        <dbReference type="Proteomes" id="UP000528322"/>
    </source>
</evidence>